<dbReference type="Proteomes" id="UP000076502">
    <property type="component" value="Unassembled WGS sequence"/>
</dbReference>
<sequence>LNKPFGDCWIDRSGRNKWPARELVDYRGRSLANKRDSPDETLAAGKAEGNIQKGNMALADGGIDRLTQSRHSRSMSLKEVRKQNPTCQEEADVEEKESYPQRETLELLGDDLMKDSALVPEFHSTLAESDWCLSLNCGFKTVEIASFLAAEQFNEGYSFVLQLMHKLDLVIGQQCKMFANVYDAQRLKRQERRSFSSNTLQGRNRMRSYLKSLRKRRQEDISAGRIDQNKKRRRIETIDGNNKTRQDLSTSITPTSNRFSILTSYIDIDMFDKQSPSKEPPPPPIYLDDVIDIQTLTGFPEKAINKEDYKLRINNDQVKILPADSNAYRKITNSLKSSL</sequence>
<feature type="non-terminal residue" evidence="2">
    <location>
        <position position="1"/>
    </location>
</feature>
<keyword evidence="3" id="KW-1185">Reference proteome</keyword>
<name>A0A154NZM7_DUFNO</name>
<evidence type="ECO:0000256" key="1">
    <source>
        <dbReference type="SAM" id="MobiDB-lite"/>
    </source>
</evidence>
<gene>
    <name evidence="2" type="ORF">WN55_03262</name>
</gene>
<feature type="region of interest" description="Disordered" evidence="1">
    <location>
        <begin position="73"/>
        <end position="98"/>
    </location>
</feature>
<feature type="region of interest" description="Disordered" evidence="1">
    <location>
        <begin position="220"/>
        <end position="240"/>
    </location>
</feature>
<evidence type="ECO:0000313" key="2">
    <source>
        <dbReference type="EMBL" id="KZC04448.1"/>
    </source>
</evidence>
<dbReference type="EMBL" id="KQ434779">
    <property type="protein sequence ID" value="KZC04448.1"/>
    <property type="molecule type" value="Genomic_DNA"/>
</dbReference>
<reference evidence="2 3" key="1">
    <citation type="submission" date="2015-07" db="EMBL/GenBank/DDBJ databases">
        <title>The genome of Dufourea novaeangliae.</title>
        <authorList>
            <person name="Pan H."/>
            <person name="Kapheim K."/>
        </authorList>
    </citation>
    <scope>NUCLEOTIDE SEQUENCE [LARGE SCALE GENOMIC DNA]</scope>
    <source>
        <strain evidence="2">0120121106</strain>
        <tissue evidence="2">Whole body</tissue>
    </source>
</reference>
<accession>A0A154NZM7</accession>
<evidence type="ECO:0000313" key="3">
    <source>
        <dbReference type="Proteomes" id="UP000076502"/>
    </source>
</evidence>
<protein>
    <submittedName>
        <fullName evidence="2">Uncharacterized protein</fullName>
    </submittedName>
</protein>
<proteinExistence type="predicted"/>
<organism evidence="2 3">
    <name type="scientific">Dufourea novaeangliae</name>
    <name type="common">Sweat bee</name>
    <dbReference type="NCBI Taxonomy" id="178035"/>
    <lineage>
        <taxon>Eukaryota</taxon>
        <taxon>Metazoa</taxon>
        <taxon>Ecdysozoa</taxon>
        <taxon>Arthropoda</taxon>
        <taxon>Hexapoda</taxon>
        <taxon>Insecta</taxon>
        <taxon>Pterygota</taxon>
        <taxon>Neoptera</taxon>
        <taxon>Endopterygota</taxon>
        <taxon>Hymenoptera</taxon>
        <taxon>Apocrita</taxon>
        <taxon>Aculeata</taxon>
        <taxon>Apoidea</taxon>
        <taxon>Anthophila</taxon>
        <taxon>Halictidae</taxon>
        <taxon>Rophitinae</taxon>
        <taxon>Dufourea</taxon>
    </lineage>
</organism>
<dbReference type="AlphaFoldDB" id="A0A154NZM7"/>